<reference evidence="1 2" key="1">
    <citation type="journal article" date="2016" name="DNA Res.">
        <title>The draft genome of MD-2 pineapple using hybrid error correction of long reads.</title>
        <authorList>
            <person name="Redwan R.M."/>
            <person name="Saidin A."/>
            <person name="Kumar S.V."/>
        </authorList>
    </citation>
    <scope>NUCLEOTIDE SEQUENCE [LARGE SCALE GENOMIC DNA]</scope>
    <source>
        <strain evidence="2">cv. MD2</strain>
        <tissue evidence="1">Leaf</tissue>
    </source>
</reference>
<evidence type="ECO:0008006" key="3">
    <source>
        <dbReference type="Google" id="ProtNLM"/>
    </source>
</evidence>
<gene>
    <name evidence="1" type="ORF">ACMD2_09829</name>
</gene>
<dbReference type="InterPro" id="IPR002083">
    <property type="entry name" value="MATH/TRAF_dom"/>
</dbReference>
<dbReference type="InterPro" id="IPR008974">
    <property type="entry name" value="TRAF-like"/>
</dbReference>
<evidence type="ECO:0000313" key="1">
    <source>
        <dbReference type="EMBL" id="OAY77554.1"/>
    </source>
</evidence>
<dbReference type="Proteomes" id="UP000092600">
    <property type="component" value="Unassembled WGS sequence"/>
</dbReference>
<comment type="caution">
    <text evidence="1">The sequence shown here is derived from an EMBL/GenBank/DDBJ whole genome shotgun (WGS) entry which is preliminary data.</text>
</comment>
<sequence>MASSPDAPSSSEPLSYSWSMWTMEIKIAEYELVRAMDASWSVRSGIFNVGGCDWSLICYPNGNSEDSAHIFLVVFGLENDAVNGVKDGEPSLILAVRFVQEILQQPCIHPYGGPESLGRIAHLEATQYIC</sequence>
<organism evidence="1 2">
    <name type="scientific">Ananas comosus</name>
    <name type="common">Pineapple</name>
    <name type="synonym">Ananas ananas</name>
    <dbReference type="NCBI Taxonomy" id="4615"/>
    <lineage>
        <taxon>Eukaryota</taxon>
        <taxon>Viridiplantae</taxon>
        <taxon>Streptophyta</taxon>
        <taxon>Embryophyta</taxon>
        <taxon>Tracheophyta</taxon>
        <taxon>Spermatophyta</taxon>
        <taxon>Magnoliopsida</taxon>
        <taxon>Liliopsida</taxon>
        <taxon>Poales</taxon>
        <taxon>Bromeliaceae</taxon>
        <taxon>Bromelioideae</taxon>
        <taxon>Ananas</taxon>
    </lineage>
</organism>
<dbReference type="Gene3D" id="2.60.210.10">
    <property type="entry name" value="Apoptosis, Tumor Necrosis Factor Receptor Associated Protein 2, Chain A"/>
    <property type="match status" value="1"/>
</dbReference>
<name>A0A199VKD4_ANACO</name>
<protein>
    <recommendedName>
        <fullName evidence="3">MATH domain-containing protein</fullName>
    </recommendedName>
</protein>
<accession>A0A199VKD4</accession>
<dbReference type="CDD" id="cd00121">
    <property type="entry name" value="MATH"/>
    <property type="match status" value="1"/>
</dbReference>
<dbReference type="AlphaFoldDB" id="A0A199VKD4"/>
<evidence type="ECO:0000313" key="2">
    <source>
        <dbReference type="Proteomes" id="UP000092600"/>
    </source>
</evidence>
<dbReference type="SUPFAM" id="SSF49599">
    <property type="entry name" value="TRAF domain-like"/>
    <property type="match status" value="1"/>
</dbReference>
<proteinExistence type="predicted"/>
<dbReference type="EMBL" id="LSRQ01001510">
    <property type="protein sequence ID" value="OAY77554.1"/>
    <property type="molecule type" value="Genomic_DNA"/>
</dbReference>